<feature type="region of interest" description="Disordered" evidence="1">
    <location>
        <begin position="63"/>
        <end position="83"/>
    </location>
</feature>
<dbReference type="InterPro" id="IPR028651">
    <property type="entry name" value="ING_fam"/>
</dbReference>
<evidence type="ECO:0000313" key="2">
    <source>
        <dbReference type="EMBL" id="CAH3173122.1"/>
    </source>
</evidence>
<dbReference type="InterPro" id="IPR011011">
    <property type="entry name" value="Znf_FYVE_PHD"/>
</dbReference>
<dbReference type="PANTHER" id="PTHR10333">
    <property type="entry name" value="INHIBITOR OF GROWTH PROTEIN"/>
    <property type="match status" value="1"/>
</dbReference>
<keyword evidence="3" id="KW-1185">Reference proteome</keyword>
<name>A0ABN8R5K6_9CNID</name>
<reference evidence="2 3" key="1">
    <citation type="submission" date="2022-05" db="EMBL/GenBank/DDBJ databases">
        <authorList>
            <consortium name="Genoscope - CEA"/>
            <person name="William W."/>
        </authorList>
    </citation>
    <scope>NUCLEOTIDE SEQUENCE [LARGE SCALE GENOMIC DNA]</scope>
</reference>
<proteinExistence type="predicted"/>
<dbReference type="Proteomes" id="UP001159405">
    <property type="component" value="Unassembled WGS sequence"/>
</dbReference>
<evidence type="ECO:0000256" key="1">
    <source>
        <dbReference type="SAM" id="MobiDB-lite"/>
    </source>
</evidence>
<dbReference type="InterPro" id="IPR013083">
    <property type="entry name" value="Znf_RING/FYVE/PHD"/>
</dbReference>
<dbReference type="SUPFAM" id="SSF57903">
    <property type="entry name" value="FYVE/PHD zinc finger"/>
    <property type="match status" value="1"/>
</dbReference>
<gene>
    <name evidence="2" type="ORF">PLOB_00013399</name>
</gene>
<comment type="caution">
    <text evidence="2">The sequence shown here is derived from an EMBL/GenBank/DDBJ whole genome shotgun (WGS) entry which is preliminary data.</text>
</comment>
<accession>A0ABN8R5K6</accession>
<organism evidence="2 3">
    <name type="scientific">Porites lobata</name>
    <dbReference type="NCBI Taxonomy" id="104759"/>
    <lineage>
        <taxon>Eukaryota</taxon>
        <taxon>Metazoa</taxon>
        <taxon>Cnidaria</taxon>
        <taxon>Anthozoa</taxon>
        <taxon>Hexacorallia</taxon>
        <taxon>Scleractinia</taxon>
        <taxon>Fungiina</taxon>
        <taxon>Poritidae</taxon>
        <taxon>Porites</taxon>
    </lineage>
</organism>
<evidence type="ECO:0008006" key="4">
    <source>
        <dbReference type="Google" id="ProtNLM"/>
    </source>
</evidence>
<protein>
    <recommendedName>
        <fullName evidence="4">Zinc finger PHD-type domain-containing protein</fullName>
    </recommendedName>
</protein>
<sequence>MGVCQTKPPSVVLQSVFNSSEKKGEDLLKNENALNDIAKEVLLTPNDVKMWIEHLKGIKSRRQQGARKAAATRATKKETVTSDQQMGITGLSAHCPCSKLDNEEEMIACVNLDCEIRWYHLSCVGL</sequence>
<dbReference type="Gene3D" id="3.30.40.10">
    <property type="entry name" value="Zinc/RING finger domain, C3HC4 (zinc finger)"/>
    <property type="match status" value="1"/>
</dbReference>
<evidence type="ECO:0000313" key="3">
    <source>
        <dbReference type="Proteomes" id="UP001159405"/>
    </source>
</evidence>
<dbReference type="EMBL" id="CALNXK010000178">
    <property type="protein sequence ID" value="CAH3173122.1"/>
    <property type="molecule type" value="Genomic_DNA"/>
</dbReference>
<feature type="non-terminal residue" evidence="2">
    <location>
        <position position="126"/>
    </location>
</feature>